<feature type="region of interest" description="Disordered" evidence="3">
    <location>
        <begin position="319"/>
        <end position="391"/>
    </location>
</feature>
<dbReference type="SUPFAM" id="SSF48371">
    <property type="entry name" value="ARM repeat"/>
    <property type="match status" value="2"/>
</dbReference>
<feature type="compositionally biased region" description="Basic and acidic residues" evidence="3">
    <location>
        <begin position="378"/>
        <end position="390"/>
    </location>
</feature>
<feature type="compositionally biased region" description="Acidic residues" evidence="3">
    <location>
        <begin position="1485"/>
        <end position="1499"/>
    </location>
</feature>
<dbReference type="Pfam" id="PF04050">
    <property type="entry name" value="Upf2"/>
    <property type="match status" value="1"/>
</dbReference>
<feature type="compositionally biased region" description="Acidic residues" evidence="3">
    <location>
        <begin position="1446"/>
        <end position="1471"/>
    </location>
</feature>
<dbReference type="GeneID" id="28894964"/>
<dbReference type="GO" id="GO:0005737">
    <property type="term" value="C:cytoplasm"/>
    <property type="evidence" value="ECO:0007669"/>
    <property type="project" value="UniProtKB-SubCell"/>
</dbReference>
<evidence type="ECO:0000256" key="3">
    <source>
        <dbReference type="SAM" id="MobiDB-lite"/>
    </source>
</evidence>
<name>A0A165HE05_XYLHT</name>
<dbReference type="FunCoup" id="A0A165HE05">
    <property type="interactions" value="984"/>
</dbReference>
<dbReference type="FunFam" id="4.10.80.160:FF:000001">
    <property type="entry name" value="Nonsense-mediated mRNA decay factor (Upf2)"/>
    <property type="match status" value="1"/>
</dbReference>
<dbReference type="OrthoDB" id="27832at2759"/>
<dbReference type="OMA" id="IWPDEDT"/>
<comment type="subcellular location">
    <subcellularLocation>
        <location evidence="1">Cytoplasm</location>
    </subcellularLocation>
</comment>
<dbReference type="Gene3D" id="4.10.80.160">
    <property type="match status" value="1"/>
</dbReference>
<dbReference type="InterPro" id="IPR003890">
    <property type="entry name" value="MIF4G-like_typ-3"/>
</dbReference>
<feature type="compositionally biased region" description="Basic and acidic residues" evidence="3">
    <location>
        <begin position="934"/>
        <end position="953"/>
    </location>
</feature>
<dbReference type="GO" id="GO:0035145">
    <property type="term" value="C:exon-exon junction complex"/>
    <property type="evidence" value="ECO:0007669"/>
    <property type="project" value="TreeGrafter"/>
</dbReference>
<dbReference type="STRING" id="1328760.A0A165HE05"/>
<dbReference type="Proteomes" id="UP000076632">
    <property type="component" value="Unassembled WGS sequence"/>
</dbReference>
<dbReference type="RefSeq" id="XP_018188921.1">
    <property type="nucleotide sequence ID" value="XM_018329827.1"/>
</dbReference>
<evidence type="ECO:0000313" key="5">
    <source>
        <dbReference type="EMBL" id="KZF23366.1"/>
    </source>
</evidence>
<feature type="region of interest" description="Disordered" evidence="3">
    <location>
        <begin position="34"/>
        <end position="98"/>
    </location>
</feature>
<feature type="compositionally biased region" description="Basic and acidic residues" evidence="3">
    <location>
        <begin position="671"/>
        <end position="681"/>
    </location>
</feature>
<accession>A0A165HE05</accession>
<evidence type="ECO:0000259" key="4">
    <source>
        <dbReference type="PROSITE" id="PS50006"/>
    </source>
</evidence>
<dbReference type="InterPro" id="IPR016024">
    <property type="entry name" value="ARM-type_fold"/>
</dbReference>
<feature type="region of interest" description="Disordered" evidence="3">
    <location>
        <begin position="1548"/>
        <end position="1567"/>
    </location>
</feature>
<dbReference type="Pfam" id="PF02854">
    <property type="entry name" value="MIF4G"/>
    <property type="match status" value="2"/>
</dbReference>
<feature type="compositionally biased region" description="Polar residues" evidence="3">
    <location>
        <begin position="685"/>
        <end position="702"/>
    </location>
</feature>
<sequence>MESLSNEGKKKSTSILGVKRPASTPSLLPAFELLSSSPPCVRPAKRVSRVSGSKQDAGLSKYPTPLPSSSLGNIPSSPPALPKHPDIQRTTSSFSERSPLRAVTTIPLPETEETILLGRSSNSSTFQLSANRLISRVHVRATYVAARSPQEQNKVVIQCVGWNGVKVHCQGRTWDLSKGDTFTSSTHGAEIMLDVQDARVLIAWPRTERKGSLDSDSTWEDESFFQRPLTAIPGYDGSSLVRSNQRLRSPISPTPASRAQFPSSSTFIPSDPPVHNTVEVYEDVHSSDEGNDKAQSNDDQHRPSGEIVDSFQSIGAESRSSSFNDLHDFSDRDEENDPIVHSFGPFGDNLLPRMASFTTGDSPRRSATESNRAASPLKESETQEGKKYEKEDTDAISNHAINQLAFSRLASTPLSAIVRNLPSTLKGDSSGATGTLSKDCLRKILEGTSCIGEVTREGKDAAGKPLESEYYYIPELDADEKRREAVVNSLRKPLLRNCRKQHKFLHIGELRNLNVKAWAGEQDVFPVSGSLDSSLKKNTAFIKRLRTAISAPTLPTFLQEIRTLSLHKYLSEIISACYEGLCKLKSPGEVAAGVEIVSALHQRFGPKDFTSYLGWFLGRGLSTPDKAQLKALGQEAREKEEKDRLGRQRVLLRVVTELWLLGVLKSLDDVTRPDEAGRPKDAAASSKTADGSGRSKSTQTGPRSAGTEAEPFPLEVLKDLLGHDREHANLPLVVLFVKNFGWDILGIRSTAADGRKSVEEDGATSGPVADLNESAVADNATNTEAANDDDSPLASPEMRQRFKNILIRYFDDVKAHLIREQNSLSAQGRRNAEAYVKSGEVFEDRQSNFDKQSKAFEKLVSNAQILCDALGADMPLLRENENLDTGSTSGIGLVKTGEYLRGQSEGAGIWEDEEERRFYENLIDLKDRVPGILLEDSKKKKPDGNEQVGRKNDAGAIAGDSVDNQEKTTNGAGSQEAETKTPEIDDQSTSIANKTVGAQVDALLARLPELTGKDAVDETAIDFCFLNSKASRNRLVKAVQELPKGRMDLLPLYSRLVATLGKYMPDVSQGLVSYLDEEYRSLQRRKQKDFLGQVRMNNVRYLAELTKFGVVPEHVIFHCFKVSLDDFSRMNLEIIGNLLENCGRYLLRNPETSPRMSSFLETLQRKKAAQHLGQQERMLLENAIYYVNPPERAAIQQKERTPLELFVRKIIYLDMNKRNYTKVLKQIRKLHWEEEEVVGMLSKIFSRPGKVKYSNIHLLAILVGALYRYHQEFVITAVDDLLESITIGLEQNEFKYNQRRIAEVKYLGELYNYKVIDSPVIFDTLYRIVTFGHEGGTPVPGRFCALDMPDDFFRIRLVCTILDTCGVCFDRSTARKKLDFFLKFFQYYLYTKDPLPMDVEFIVQDTFALTRPQWKLVTNLEEAGRLFAEAVAQNYKLQDTEKPLEPEEPDDSSSSDDGFDEDEDRMAENEEGPSSGEEMERSADAEIEIPDTGSDDEDIVVTRQDGERDPEAEAEFDRELAKMMSESLDSRKFDRKQVFDVPLPMRRQIREPGSADDSSTTGRDTPPNTMAFALLTKKGNRQQTKTVELPSDSHFAVAMKTQQQAEREEQQRIKNLVLNYDLGEDNDGDEKINTFSPSQYRFDKASNNRSTQRARKLQLSDVDWYELCNLKRMLSF</sequence>
<dbReference type="PANTHER" id="PTHR12839">
    <property type="entry name" value="NONSENSE-MEDIATED MRNA DECAY PROTEIN 2 UP-FRAMESHIFT SUPPRESSOR 2"/>
    <property type="match status" value="1"/>
</dbReference>
<feature type="compositionally biased region" description="Basic and acidic residues" evidence="3">
    <location>
        <begin position="1504"/>
        <end position="1515"/>
    </location>
</feature>
<dbReference type="FunFam" id="1.25.40.180:FF:000037">
    <property type="entry name" value="Nonsense-mediated mRNA decay factor (Upf2)"/>
    <property type="match status" value="1"/>
</dbReference>
<feature type="region of interest" description="Disordered" evidence="3">
    <location>
        <begin position="1438"/>
        <end position="1515"/>
    </location>
</feature>
<keyword evidence="2" id="KW-0963">Cytoplasm</keyword>
<dbReference type="GO" id="GO:0000184">
    <property type="term" value="P:nuclear-transcribed mRNA catabolic process, nonsense-mediated decay"/>
    <property type="evidence" value="ECO:0007669"/>
    <property type="project" value="InterPro"/>
</dbReference>
<feature type="region of interest" description="Disordered" evidence="3">
    <location>
        <begin position="934"/>
        <end position="991"/>
    </location>
</feature>
<dbReference type="PROSITE" id="PS50006">
    <property type="entry name" value="FHA_DOMAIN"/>
    <property type="match status" value="1"/>
</dbReference>
<feature type="region of interest" description="Disordered" evidence="3">
    <location>
        <begin position="247"/>
        <end position="306"/>
    </location>
</feature>
<feature type="domain" description="FHA" evidence="4">
    <location>
        <begin position="115"/>
        <end position="168"/>
    </location>
</feature>
<dbReference type="InterPro" id="IPR007193">
    <property type="entry name" value="Upf2/Nmd2_C"/>
</dbReference>
<protein>
    <recommendedName>
        <fullName evidence="4">FHA domain-containing protein</fullName>
    </recommendedName>
</protein>
<feature type="region of interest" description="Disordered" evidence="3">
    <location>
        <begin position="671"/>
        <end position="710"/>
    </location>
</feature>
<feature type="compositionally biased region" description="Basic and acidic residues" evidence="3">
    <location>
        <begin position="282"/>
        <end position="304"/>
    </location>
</feature>
<dbReference type="InterPro" id="IPR000253">
    <property type="entry name" value="FHA_dom"/>
</dbReference>
<feature type="compositionally biased region" description="Polar residues" evidence="3">
    <location>
        <begin position="254"/>
        <end position="268"/>
    </location>
</feature>
<gene>
    <name evidence="5" type="ORF">L228DRAFT_209787</name>
</gene>
<evidence type="ECO:0000256" key="2">
    <source>
        <dbReference type="ARBA" id="ARBA00022490"/>
    </source>
</evidence>
<evidence type="ECO:0000313" key="6">
    <source>
        <dbReference type="Proteomes" id="UP000076632"/>
    </source>
</evidence>
<evidence type="ECO:0000256" key="1">
    <source>
        <dbReference type="ARBA" id="ARBA00004496"/>
    </source>
</evidence>
<feature type="region of interest" description="Disordered" evidence="3">
    <location>
        <begin position="1"/>
        <end position="22"/>
    </location>
</feature>
<proteinExistence type="predicted"/>
<dbReference type="InParanoid" id="A0A165HE05"/>
<dbReference type="GO" id="GO:0003723">
    <property type="term" value="F:RNA binding"/>
    <property type="evidence" value="ECO:0007669"/>
    <property type="project" value="InterPro"/>
</dbReference>
<dbReference type="Gene3D" id="1.25.40.180">
    <property type="match status" value="3"/>
</dbReference>
<organism evidence="5 6">
    <name type="scientific">Xylona heveae (strain CBS 132557 / TC161)</name>
    <dbReference type="NCBI Taxonomy" id="1328760"/>
    <lineage>
        <taxon>Eukaryota</taxon>
        <taxon>Fungi</taxon>
        <taxon>Dikarya</taxon>
        <taxon>Ascomycota</taxon>
        <taxon>Pezizomycotina</taxon>
        <taxon>Xylonomycetes</taxon>
        <taxon>Xylonales</taxon>
        <taxon>Xylonaceae</taxon>
        <taxon>Xylona</taxon>
    </lineage>
</organism>
<feature type="compositionally biased region" description="Polar residues" evidence="3">
    <location>
        <begin position="1556"/>
        <end position="1567"/>
    </location>
</feature>
<dbReference type="EMBL" id="KV407457">
    <property type="protein sequence ID" value="KZF23366.1"/>
    <property type="molecule type" value="Genomic_DNA"/>
</dbReference>
<dbReference type="PANTHER" id="PTHR12839:SF7">
    <property type="entry name" value="REGULATOR OF NONSENSE TRANSCRIPTS 2"/>
    <property type="match status" value="1"/>
</dbReference>
<dbReference type="FunFam" id="1.25.40.180:FF:000052">
    <property type="entry name" value="Nonsense-mediated mRNA decay factor"/>
    <property type="match status" value="1"/>
</dbReference>
<keyword evidence="6" id="KW-1185">Reference proteome</keyword>
<reference evidence="5 6" key="1">
    <citation type="journal article" date="2016" name="Fungal Biol.">
        <title>The genome of Xylona heveae provides a window into fungal endophytism.</title>
        <authorList>
            <person name="Gazis R."/>
            <person name="Kuo A."/>
            <person name="Riley R."/>
            <person name="LaButti K."/>
            <person name="Lipzen A."/>
            <person name="Lin J."/>
            <person name="Amirebrahimi M."/>
            <person name="Hesse C.N."/>
            <person name="Spatafora J.W."/>
            <person name="Henrissat B."/>
            <person name="Hainaut M."/>
            <person name="Grigoriev I.V."/>
            <person name="Hibbett D.S."/>
        </authorList>
    </citation>
    <scope>NUCLEOTIDE SEQUENCE [LARGE SCALE GENOMIC DNA]</scope>
    <source>
        <strain evidence="5 6">TC161</strain>
    </source>
</reference>
<feature type="region of interest" description="Disordered" evidence="3">
    <location>
        <begin position="753"/>
        <end position="775"/>
    </location>
</feature>
<dbReference type="InterPro" id="IPR039762">
    <property type="entry name" value="Nmd2/UPF2"/>
</dbReference>
<dbReference type="SMART" id="SM00543">
    <property type="entry name" value="MIF4G"/>
    <property type="match status" value="3"/>
</dbReference>